<accession>L8WPL6</accession>
<feature type="signal peptide" evidence="2">
    <location>
        <begin position="1"/>
        <end position="19"/>
    </location>
</feature>
<organism evidence="3 4">
    <name type="scientific">Thanatephorus cucumeris (strain AG1-IA)</name>
    <name type="common">Rice sheath blight fungus</name>
    <name type="synonym">Rhizoctonia solani</name>
    <dbReference type="NCBI Taxonomy" id="983506"/>
    <lineage>
        <taxon>Eukaryota</taxon>
        <taxon>Fungi</taxon>
        <taxon>Dikarya</taxon>
        <taxon>Basidiomycota</taxon>
        <taxon>Agaricomycotina</taxon>
        <taxon>Agaricomycetes</taxon>
        <taxon>Cantharellales</taxon>
        <taxon>Ceratobasidiaceae</taxon>
        <taxon>Rhizoctonia</taxon>
        <taxon>Rhizoctonia solani AG-1</taxon>
    </lineage>
</organism>
<gene>
    <name evidence="3" type="ORF">AG1IA_07262</name>
</gene>
<dbReference type="HOGENOM" id="CLU_1082507_0_0_1"/>
<evidence type="ECO:0000256" key="2">
    <source>
        <dbReference type="SAM" id="SignalP"/>
    </source>
</evidence>
<evidence type="ECO:0000313" key="3">
    <source>
        <dbReference type="EMBL" id="ELU38717.1"/>
    </source>
</evidence>
<comment type="caution">
    <text evidence="3">The sequence shown here is derived from an EMBL/GenBank/DDBJ whole genome shotgun (WGS) entry which is preliminary data.</text>
</comment>
<protein>
    <submittedName>
        <fullName evidence="3">Uncharacterized protein</fullName>
    </submittedName>
</protein>
<keyword evidence="4" id="KW-1185">Reference proteome</keyword>
<evidence type="ECO:0000256" key="1">
    <source>
        <dbReference type="SAM" id="MobiDB-lite"/>
    </source>
</evidence>
<dbReference type="Proteomes" id="UP000011668">
    <property type="component" value="Unassembled WGS sequence"/>
</dbReference>
<dbReference type="AlphaFoldDB" id="L8WPL6"/>
<reference evidence="3 4" key="1">
    <citation type="journal article" date="2013" name="Nat. Commun.">
        <title>The evolution and pathogenic mechanisms of the rice sheath blight pathogen.</title>
        <authorList>
            <person name="Zheng A."/>
            <person name="Lin R."/>
            <person name="Xu L."/>
            <person name="Qin P."/>
            <person name="Tang C."/>
            <person name="Ai P."/>
            <person name="Zhang D."/>
            <person name="Liu Y."/>
            <person name="Sun Z."/>
            <person name="Feng H."/>
            <person name="Wang Y."/>
            <person name="Chen Y."/>
            <person name="Liang X."/>
            <person name="Fu R."/>
            <person name="Li Q."/>
            <person name="Zhang J."/>
            <person name="Yu X."/>
            <person name="Xie Z."/>
            <person name="Ding L."/>
            <person name="Guan P."/>
            <person name="Tang J."/>
            <person name="Liang Y."/>
            <person name="Wang S."/>
            <person name="Deng Q."/>
            <person name="Li S."/>
            <person name="Zhu J."/>
            <person name="Wang L."/>
            <person name="Liu H."/>
            <person name="Li P."/>
        </authorList>
    </citation>
    <scope>NUCLEOTIDE SEQUENCE [LARGE SCALE GENOMIC DNA]</scope>
    <source>
        <strain evidence="4">AG-1 IA</strain>
    </source>
</reference>
<sequence length="257" mass="27654">MRPGPTVVLILCSAIMVLSSPAPPCDLTPAGCPCTYSSCVQECCKRVGCNGGGKSESNACIQVGLTLSFAYPPTHDLSGYHGPTRLAASNIAQRASSLGKILYARSDIDAVLSPGSTRPAKARAIPVQQGDSSQRSRDGLYNNQILPKQGVSLGNAMQIMWTRGDQRGAVYRISRHKKRRREKGGRGEPKRVRRTWRVGMIETASEKGEMEKNEFGLGLGGSCVTCDGHEGRREGHEAWVLAFARMVLESATDACDS</sequence>
<name>L8WPL6_THACA</name>
<feature type="region of interest" description="Disordered" evidence="1">
    <location>
        <begin position="114"/>
        <end position="138"/>
    </location>
</feature>
<proteinExistence type="predicted"/>
<evidence type="ECO:0000313" key="4">
    <source>
        <dbReference type="Proteomes" id="UP000011668"/>
    </source>
</evidence>
<feature type="chain" id="PRO_5003996854" evidence="2">
    <location>
        <begin position="20"/>
        <end position="257"/>
    </location>
</feature>
<dbReference type="EMBL" id="AFRT01002072">
    <property type="protein sequence ID" value="ELU38717.1"/>
    <property type="molecule type" value="Genomic_DNA"/>
</dbReference>
<keyword evidence="2" id="KW-0732">Signal</keyword>